<evidence type="ECO:0000313" key="3">
    <source>
        <dbReference type="Proteomes" id="UP000296049"/>
    </source>
</evidence>
<dbReference type="EMBL" id="KB742664">
    <property type="protein sequence ID" value="EOB05759.1"/>
    <property type="molecule type" value="Genomic_DNA"/>
</dbReference>
<feature type="region of interest" description="Disordered" evidence="1">
    <location>
        <begin position="1"/>
        <end position="30"/>
    </location>
</feature>
<feature type="region of interest" description="Disordered" evidence="1">
    <location>
        <begin position="299"/>
        <end position="333"/>
    </location>
</feature>
<feature type="region of interest" description="Disordered" evidence="1">
    <location>
        <begin position="518"/>
        <end position="551"/>
    </location>
</feature>
<feature type="region of interest" description="Disordered" evidence="1">
    <location>
        <begin position="382"/>
        <end position="423"/>
    </location>
</feature>
<feature type="compositionally biased region" description="Basic and acidic residues" evidence="1">
    <location>
        <begin position="382"/>
        <end position="392"/>
    </location>
</feature>
<reference evidence="3" key="1">
    <citation type="journal article" date="2013" name="Nat. Genet.">
        <title>The duck genome and transcriptome provide insight into an avian influenza virus reservoir species.</title>
        <authorList>
            <person name="Huang Y."/>
            <person name="Li Y."/>
            <person name="Burt D.W."/>
            <person name="Chen H."/>
            <person name="Zhang Y."/>
            <person name="Qian W."/>
            <person name="Kim H."/>
            <person name="Gan S."/>
            <person name="Zhao Y."/>
            <person name="Li J."/>
            <person name="Yi K."/>
            <person name="Feng H."/>
            <person name="Zhu P."/>
            <person name="Li B."/>
            <person name="Liu Q."/>
            <person name="Fairley S."/>
            <person name="Magor K.E."/>
            <person name="Du Z."/>
            <person name="Hu X."/>
            <person name="Goodman L."/>
            <person name="Tafer H."/>
            <person name="Vignal A."/>
            <person name="Lee T."/>
            <person name="Kim K.W."/>
            <person name="Sheng Z."/>
            <person name="An Y."/>
            <person name="Searle S."/>
            <person name="Herrero J."/>
            <person name="Groenen M.A."/>
            <person name="Crooijmans R.P."/>
            <person name="Faraut T."/>
            <person name="Cai Q."/>
            <person name="Webster R.G."/>
            <person name="Aldridge J.R."/>
            <person name="Warren W.C."/>
            <person name="Bartschat S."/>
            <person name="Kehr S."/>
            <person name="Marz M."/>
            <person name="Stadler P.F."/>
            <person name="Smith J."/>
            <person name="Kraus R.H."/>
            <person name="Zhao Y."/>
            <person name="Ren L."/>
            <person name="Fei J."/>
            <person name="Morisson M."/>
            <person name="Kaiser P."/>
            <person name="Griffin D.K."/>
            <person name="Rao M."/>
            <person name="Pitel F."/>
            <person name="Wang J."/>
            <person name="Li N."/>
        </authorList>
    </citation>
    <scope>NUCLEOTIDE SEQUENCE [LARGE SCALE GENOMIC DNA]</scope>
</reference>
<organism evidence="2 3">
    <name type="scientific">Anas platyrhynchos</name>
    <name type="common">Mallard</name>
    <name type="synonym">Anas boschas</name>
    <dbReference type="NCBI Taxonomy" id="8839"/>
    <lineage>
        <taxon>Eukaryota</taxon>
        <taxon>Metazoa</taxon>
        <taxon>Chordata</taxon>
        <taxon>Craniata</taxon>
        <taxon>Vertebrata</taxon>
        <taxon>Euteleostomi</taxon>
        <taxon>Archelosauria</taxon>
        <taxon>Archosauria</taxon>
        <taxon>Dinosauria</taxon>
        <taxon>Saurischia</taxon>
        <taxon>Theropoda</taxon>
        <taxon>Coelurosauria</taxon>
        <taxon>Aves</taxon>
        <taxon>Neognathae</taxon>
        <taxon>Galloanserae</taxon>
        <taxon>Anseriformes</taxon>
        <taxon>Anatidae</taxon>
        <taxon>Anatinae</taxon>
        <taxon>Anas</taxon>
    </lineage>
</organism>
<evidence type="ECO:0000313" key="2">
    <source>
        <dbReference type="EMBL" id="EOB05759.1"/>
    </source>
</evidence>
<keyword evidence="3" id="KW-1185">Reference proteome</keyword>
<dbReference type="AlphaFoldDB" id="R0LJ92"/>
<feature type="compositionally biased region" description="Low complexity" evidence="1">
    <location>
        <begin position="299"/>
        <end position="316"/>
    </location>
</feature>
<feature type="compositionally biased region" description="Basic and acidic residues" evidence="1">
    <location>
        <begin position="519"/>
        <end position="528"/>
    </location>
</feature>
<dbReference type="Proteomes" id="UP000296049">
    <property type="component" value="Unassembled WGS sequence"/>
</dbReference>
<proteinExistence type="predicted"/>
<evidence type="ECO:0000256" key="1">
    <source>
        <dbReference type="SAM" id="MobiDB-lite"/>
    </source>
</evidence>
<protein>
    <submittedName>
        <fullName evidence="2">Uncharacterized protein</fullName>
    </submittedName>
</protein>
<feature type="compositionally biased region" description="Basic and acidic residues" evidence="1">
    <location>
        <begin position="1"/>
        <end position="12"/>
    </location>
</feature>
<sequence length="551" mass="60423">MQVRTDNKEDSYAGKVDATTNKESFGEEKSEGHGKIPCVTCWFCSNRSVQGDVPGSATGPCALGSPWPCSAKELLKLTIPKSVLGPAEDPAITEQQFSRSPAATTCWGWGDPSRMALQSPCRSSYQKLFHGHSTGVHPPSSEQSKLWGKADLTMQQGKQKPPSPQPWTTLKCYMDYRKQFVADVDKGPFCFLITDPAKGILWLLIRVCSTGHIPNSTEQTGPGLRITCCPPNPGTTLPMSLQAGGAPCHKGAGTALAPERWPQRQLGGWAALPWLPVLTGRLLGCLLLRLQPPLCTQTEPDELSSTLLSPQTSPQTALSALRDTDQTKPLHTPGRSFPPLCRIIVHNLQDSQKHTVMGPDHITLLSTRPCELSWKEELPTHYRTDTHSDGTRPHRTPVHSPLENSAGRKSCQCSTGKPDTQRLDKTTSHSCLLAPCELSWKEELPMLSRTARNTQRWDQKHSTVLASLPSTTQLEGRAAKALQDSQTHTAMGRLHGTIPADVPSRTQLEKMPTLYRTAGHTDSDEMQPRHTPGLSPPENSARKRVNTLQDR</sequence>
<gene>
    <name evidence="2" type="ORF">Anapl_05974</name>
</gene>
<name>R0LJ92_ANAPL</name>
<accession>R0LJ92</accession>